<evidence type="ECO:0000313" key="3">
    <source>
        <dbReference type="Proteomes" id="UP000266292"/>
    </source>
</evidence>
<dbReference type="RefSeq" id="WP_025607022.1">
    <property type="nucleotide sequence ID" value="NZ_CP021235.1"/>
</dbReference>
<dbReference type="KEGG" id="pact:CA264_10650"/>
<feature type="chain" id="PRO_5011003192" description="Lipoprotein" evidence="1">
    <location>
        <begin position="23"/>
        <end position="141"/>
    </location>
</feature>
<reference evidence="3" key="1">
    <citation type="submission" date="2017-05" db="EMBL/GenBank/DDBJ databases">
        <authorList>
            <person name="Ray J."/>
            <person name="Price M."/>
            <person name="Deutschbauer A."/>
        </authorList>
    </citation>
    <scope>NUCLEOTIDE SEQUENCE [LARGE SCALE GENOMIC DNA]</scope>
    <source>
        <strain evidence="3">DSM 19842</strain>
    </source>
</reference>
<sequence>MRKEVKYLLFLVLLVSCFPAMKTDPAPHSVRFEEDEFNEVISYLHSKPEIEGFRIDHPPSEIPEATIEKMEQIGFLEYRNLGQFKVFFCGYGEVGKGWGFVYGEFSQNEIEHPQQIRTYNHKIEITYLEHIKGKWFRFGAE</sequence>
<protein>
    <recommendedName>
        <fullName evidence="4">Lipoprotein</fullName>
    </recommendedName>
</protein>
<accession>A0A1X9YSJ7</accession>
<keyword evidence="1" id="KW-0732">Signal</keyword>
<dbReference type="EMBL" id="CP021235">
    <property type="protein sequence ID" value="ARS35859.1"/>
    <property type="molecule type" value="Genomic_DNA"/>
</dbReference>
<proteinExistence type="predicted"/>
<organism evidence="2 3">
    <name type="scientific">Pontibacter actiniarum</name>
    <dbReference type="NCBI Taxonomy" id="323450"/>
    <lineage>
        <taxon>Bacteria</taxon>
        <taxon>Pseudomonadati</taxon>
        <taxon>Bacteroidota</taxon>
        <taxon>Cytophagia</taxon>
        <taxon>Cytophagales</taxon>
        <taxon>Hymenobacteraceae</taxon>
        <taxon>Pontibacter</taxon>
    </lineage>
</organism>
<gene>
    <name evidence="2" type="ORF">CA264_10650</name>
</gene>
<evidence type="ECO:0000256" key="1">
    <source>
        <dbReference type="SAM" id="SignalP"/>
    </source>
</evidence>
<keyword evidence="3" id="KW-1185">Reference proteome</keyword>
<evidence type="ECO:0008006" key="4">
    <source>
        <dbReference type="Google" id="ProtNLM"/>
    </source>
</evidence>
<feature type="signal peptide" evidence="1">
    <location>
        <begin position="1"/>
        <end position="22"/>
    </location>
</feature>
<dbReference type="PROSITE" id="PS51257">
    <property type="entry name" value="PROKAR_LIPOPROTEIN"/>
    <property type="match status" value="1"/>
</dbReference>
<evidence type="ECO:0000313" key="2">
    <source>
        <dbReference type="EMBL" id="ARS35859.1"/>
    </source>
</evidence>
<dbReference type="AlphaFoldDB" id="A0A1X9YSJ7"/>
<dbReference type="Proteomes" id="UP000266292">
    <property type="component" value="Chromosome"/>
</dbReference>
<name>A0A1X9YSJ7_9BACT</name>
<dbReference type="OrthoDB" id="9918375at2"/>